<dbReference type="Proteomes" id="UP001144372">
    <property type="component" value="Unassembled WGS sequence"/>
</dbReference>
<feature type="transmembrane region" description="Helical" evidence="6">
    <location>
        <begin position="252"/>
        <end position="281"/>
    </location>
</feature>
<comment type="subcellular location">
    <subcellularLocation>
        <location evidence="1">Membrane</location>
        <topology evidence="1">Multi-pass membrane protein</topology>
    </subcellularLocation>
</comment>
<evidence type="ECO:0000256" key="4">
    <source>
        <dbReference type="ARBA" id="ARBA00022989"/>
    </source>
</evidence>
<feature type="transmembrane region" description="Helical" evidence="6">
    <location>
        <begin position="167"/>
        <end position="189"/>
    </location>
</feature>
<dbReference type="PANTHER" id="PTHR21716">
    <property type="entry name" value="TRANSMEMBRANE PROTEIN"/>
    <property type="match status" value="1"/>
</dbReference>
<evidence type="ECO:0000313" key="8">
    <source>
        <dbReference type="Proteomes" id="UP001144372"/>
    </source>
</evidence>
<evidence type="ECO:0000256" key="2">
    <source>
        <dbReference type="ARBA" id="ARBA00009773"/>
    </source>
</evidence>
<keyword evidence="4 6" id="KW-1133">Transmembrane helix</keyword>
<comment type="caution">
    <text evidence="7">The sequence shown here is derived from an EMBL/GenBank/DDBJ whole genome shotgun (WGS) entry which is preliminary data.</text>
</comment>
<keyword evidence="5 6" id="KW-0472">Membrane</keyword>
<evidence type="ECO:0000256" key="6">
    <source>
        <dbReference type="SAM" id="Phobius"/>
    </source>
</evidence>
<dbReference type="InterPro" id="IPR002549">
    <property type="entry name" value="AI-2E-like"/>
</dbReference>
<gene>
    <name evidence="7" type="ORF">DAMNIGENAA_17800</name>
</gene>
<dbReference type="AlphaFoldDB" id="A0A9W6D538"/>
<protein>
    <submittedName>
        <fullName evidence="7">AI-2E family transporter</fullName>
    </submittedName>
</protein>
<evidence type="ECO:0000256" key="3">
    <source>
        <dbReference type="ARBA" id="ARBA00022692"/>
    </source>
</evidence>
<feature type="transmembrane region" description="Helical" evidence="6">
    <location>
        <begin position="73"/>
        <end position="100"/>
    </location>
</feature>
<reference evidence="7" key="1">
    <citation type="submission" date="2022-12" db="EMBL/GenBank/DDBJ databases">
        <title>Reference genome sequencing for broad-spectrum identification of bacterial and archaeal isolates by mass spectrometry.</title>
        <authorList>
            <person name="Sekiguchi Y."/>
            <person name="Tourlousse D.M."/>
        </authorList>
    </citation>
    <scope>NUCLEOTIDE SEQUENCE</scope>
    <source>
        <strain evidence="7">ASRB1</strain>
    </source>
</reference>
<feature type="transmembrane region" description="Helical" evidence="6">
    <location>
        <begin position="288"/>
        <end position="310"/>
    </location>
</feature>
<evidence type="ECO:0000256" key="5">
    <source>
        <dbReference type="ARBA" id="ARBA00023136"/>
    </source>
</evidence>
<keyword evidence="3 6" id="KW-0812">Transmembrane</keyword>
<name>A0A9W6D538_9BACT</name>
<keyword evidence="8" id="KW-1185">Reference proteome</keyword>
<comment type="similarity">
    <text evidence="2">Belongs to the autoinducer-2 exporter (AI-2E) (TC 2.A.86) family.</text>
</comment>
<sequence>MENRDEPEYDVPAAGKRHRPFLLVVLFFSLFLAYLILRPFIHILILAIVLASLFHPVQVYLERSYGGRANLAASTIVFIITFALALPVFFFVSALVAQGIDSVNRINEWMKAGNLQQLIEDPKVLSYYHRIEARLTFLDLQKIDIPSNLLQISKNMGQFVISKGASLLGNVASLLSDFFIMMFVVFYLVRDGAEMVEKLRYYSPLRKDQEDRILHGIRKVARSVLMGSFLTALFQGIVGGIGLTIVGMPGLFWGTVMGFASLIPVVGTTLVWGPAAVYLALLGKWKSFIFLICWSVLLVGSIDNFLRPFLMRGEANMSPFYVFLAIIGGVQYFGLIGVLYGPLILSFAMIMLYIYGIEYHDELLVDKSKEVPPLIE</sequence>
<evidence type="ECO:0000313" key="7">
    <source>
        <dbReference type="EMBL" id="GLI34347.1"/>
    </source>
</evidence>
<feature type="transmembrane region" description="Helical" evidence="6">
    <location>
        <begin position="224"/>
        <end position="246"/>
    </location>
</feature>
<feature type="transmembrane region" description="Helical" evidence="6">
    <location>
        <begin position="21"/>
        <end position="37"/>
    </location>
</feature>
<dbReference type="PANTHER" id="PTHR21716:SF4">
    <property type="entry name" value="TRANSMEMBRANE PROTEIN 245"/>
    <property type="match status" value="1"/>
</dbReference>
<dbReference type="GO" id="GO:0016020">
    <property type="term" value="C:membrane"/>
    <property type="evidence" value="ECO:0007669"/>
    <property type="project" value="UniProtKB-SubCell"/>
</dbReference>
<evidence type="ECO:0000256" key="1">
    <source>
        <dbReference type="ARBA" id="ARBA00004141"/>
    </source>
</evidence>
<dbReference type="EMBL" id="BSDR01000001">
    <property type="protein sequence ID" value="GLI34347.1"/>
    <property type="molecule type" value="Genomic_DNA"/>
</dbReference>
<dbReference type="Pfam" id="PF01594">
    <property type="entry name" value="AI-2E_transport"/>
    <property type="match status" value="1"/>
</dbReference>
<proteinExistence type="inferred from homology"/>
<feature type="transmembrane region" description="Helical" evidence="6">
    <location>
        <begin position="322"/>
        <end position="355"/>
    </location>
</feature>
<accession>A0A9W6D538</accession>
<organism evidence="7 8">
    <name type="scientific">Desulforhabdus amnigena</name>
    <dbReference type="NCBI Taxonomy" id="40218"/>
    <lineage>
        <taxon>Bacteria</taxon>
        <taxon>Pseudomonadati</taxon>
        <taxon>Thermodesulfobacteriota</taxon>
        <taxon>Syntrophobacteria</taxon>
        <taxon>Syntrophobacterales</taxon>
        <taxon>Syntrophobacteraceae</taxon>
        <taxon>Desulforhabdus</taxon>
    </lineage>
</organism>
<dbReference type="RefSeq" id="WP_281793600.1">
    <property type="nucleotide sequence ID" value="NZ_BSDR01000001.1"/>
</dbReference>